<keyword evidence="3" id="KW-0645">Protease</keyword>
<dbReference type="HOGENOM" id="CLU_134358_2_1_4"/>
<dbReference type="GO" id="GO:0030163">
    <property type="term" value="P:protein catabolic process"/>
    <property type="evidence" value="ECO:0007669"/>
    <property type="project" value="InterPro"/>
</dbReference>
<comment type="function">
    <text evidence="1">Involved in the modulation of the specificity of the ClpAP-mediated ATP-dependent protein degradation.</text>
</comment>
<sequence length="102" mass="11529">MSKQNDSSTLLAPERAITKPPGMYKVVLYNDDYTTMEFVIDVLQRFFAINNERAQQLMLQIHNNGSATCGVYTRDVAETKVAQVTEYAQQNGHPLRCGTEEI</sequence>
<dbReference type="Gene3D" id="3.30.1390.10">
    <property type="match status" value="1"/>
</dbReference>
<dbReference type="Proteomes" id="UP000001235">
    <property type="component" value="Chromosome"/>
</dbReference>
<evidence type="ECO:0000256" key="1">
    <source>
        <dbReference type="HAMAP-Rule" id="MF_00302"/>
    </source>
</evidence>
<evidence type="ECO:0000259" key="2">
    <source>
        <dbReference type="Pfam" id="PF02617"/>
    </source>
</evidence>
<dbReference type="STRING" id="395494.Galf_2248"/>
<name>D9SIT9_GALCS</name>
<dbReference type="RefSeq" id="WP_013294175.1">
    <property type="nucleotide sequence ID" value="NC_014394.1"/>
</dbReference>
<dbReference type="GO" id="GO:0006508">
    <property type="term" value="P:proteolysis"/>
    <property type="evidence" value="ECO:0007669"/>
    <property type="project" value="UniProtKB-UniRule"/>
</dbReference>
<proteinExistence type="inferred from homology"/>
<accession>D9SIT9</accession>
<feature type="domain" description="Adaptor protein ClpS core" evidence="2">
    <location>
        <begin position="19"/>
        <end position="97"/>
    </location>
</feature>
<reference evidence="3 4" key="1">
    <citation type="submission" date="2010-08" db="EMBL/GenBank/DDBJ databases">
        <title>Complete sequence of Gallionella capsiferriformans ES-2.</title>
        <authorList>
            <consortium name="US DOE Joint Genome Institute"/>
            <person name="Lucas S."/>
            <person name="Copeland A."/>
            <person name="Lapidus A."/>
            <person name="Cheng J.-F."/>
            <person name="Bruce D."/>
            <person name="Goodwin L."/>
            <person name="Pitluck S."/>
            <person name="Chertkov O."/>
            <person name="Davenport K.W."/>
            <person name="Detter J.C."/>
            <person name="Han C."/>
            <person name="Tapia R."/>
            <person name="Land M."/>
            <person name="Hauser L."/>
            <person name="Chang Y.-J."/>
            <person name="Jeffries C."/>
            <person name="Kyrpides N."/>
            <person name="Ivanova N."/>
            <person name="Mikhailova N."/>
            <person name="Shelobolina E.S."/>
            <person name="Picardal F."/>
            <person name="Roden E."/>
            <person name="Emerson D."/>
            <person name="Woyke T."/>
        </authorList>
    </citation>
    <scope>NUCLEOTIDE SEQUENCE [LARGE SCALE GENOMIC DNA]</scope>
    <source>
        <strain evidence="3 4">ES-2</strain>
    </source>
</reference>
<dbReference type="KEGG" id="gca:Galf_2248"/>
<keyword evidence="3" id="KW-0378">Hydrolase</keyword>
<dbReference type="InterPro" id="IPR022935">
    <property type="entry name" value="ClpS"/>
</dbReference>
<dbReference type="InterPro" id="IPR014719">
    <property type="entry name" value="Ribosomal_bL12_C/ClpS-like"/>
</dbReference>
<evidence type="ECO:0000313" key="4">
    <source>
        <dbReference type="Proteomes" id="UP000001235"/>
    </source>
</evidence>
<dbReference type="OrthoDB" id="9796121at2"/>
<dbReference type="NCBIfam" id="NF000672">
    <property type="entry name" value="PRK00033.1-5"/>
    <property type="match status" value="1"/>
</dbReference>
<dbReference type="SUPFAM" id="SSF54736">
    <property type="entry name" value="ClpS-like"/>
    <property type="match status" value="1"/>
</dbReference>
<dbReference type="AlphaFoldDB" id="D9SIT9"/>
<dbReference type="GO" id="GO:0008233">
    <property type="term" value="F:peptidase activity"/>
    <property type="evidence" value="ECO:0007669"/>
    <property type="project" value="UniProtKB-KW"/>
</dbReference>
<organism evidence="3 4">
    <name type="scientific">Gallionella capsiferriformans (strain ES-2)</name>
    <name type="common">Gallionella ferruginea capsiferriformans (strain ES-2)</name>
    <dbReference type="NCBI Taxonomy" id="395494"/>
    <lineage>
        <taxon>Bacteria</taxon>
        <taxon>Pseudomonadati</taxon>
        <taxon>Pseudomonadota</taxon>
        <taxon>Betaproteobacteria</taxon>
        <taxon>Nitrosomonadales</taxon>
        <taxon>Gallionellaceae</taxon>
        <taxon>Gallionella</taxon>
    </lineage>
</organism>
<protein>
    <recommendedName>
        <fullName evidence="1">ATP-dependent Clp protease adapter protein ClpS</fullName>
    </recommendedName>
</protein>
<dbReference type="FunFam" id="3.30.1390.10:FF:000002">
    <property type="entry name" value="ATP-dependent Clp protease adapter protein ClpS"/>
    <property type="match status" value="1"/>
</dbReference>
<dbReference type="HAMAP" id="MF_00302">
    <property type="entry name" value="ClpS"/>
    <property type="match status" value="1"/>
</dbReference>
<comment type="similarity">
    <text evidence="1">Belongs to the ClpS family.</text>
</comment>
<gene>
    <name evidence="1" type="primary">clpS</name>
    <name evidence="3" type="ordered locus">Galf_2248</name>
</gene>
<dbReference type="eggNOG" id="COG2127">
    <property type="taxonomic scope" value="Bacteria"/>
</dbReference>
<dbReference type="EMBL" id="CP002159">
    <property type="protein sequence ID" value="ADL56252.1"/>
    <property type="molecule type" value="Genomic_DNA"/>
</dbReference>
<evidence type="ECO:0000313" key="3">
    <source>
        <dbReference type="EMBL" id="ADL56252.1"/>
    </source>
</evidence>
<dbReference type="Pfam" id="PF02617">
    <property type="entry name" value="ClpS"/>
    <property type="match status" value="1"/>
</dbReference>
<dbReference type="PANTHER" id="PTHR33473">
    <property type="entry name" value="ATP-DEPENDENT CLP PROTEASE ADAPTER PROTEIN CLPS1, CHLOROPLASTIC"/>
    <property type="match status" value="1"/>
</dbReference>
<dbReference type="InterPro" id="IPR003769">
    <property type="entry name" value="ClpS_core"/>
</dbReference>
<keyword evidence="4" id="KW-1185">Reference proteome</keyword>
<dbReference type="PANTHER" id="PTHR33473:SF19">
    <property type="entry name" value="ATP-DEPENDENT CLP PROTEASE ADAPTER PROTEIN CLPS"/>
    <property type="match status" value="1"/>
</dbReference>
<comment type="subunit">
    <text evidence="1">Binds to the N-terminal domain of the chaperone ClpA.</text>
</comment>